<feature type="transmembrane region" description="Helical" evidence="7">
    <location>
        <begin position="27"/>
        <end position="46"/>
    </location>
</feature>
<evidence type="ECO:0000313" key="10">
    <source>
        <dbReference type="Proteomes" id="UP000076927"/>
    </source>
</evidence>
<dbReference type="CDD" id="cd06261">
    <property type="entry name" value="TM_PBP2"/>
    <property type="match status" value="1"/>
</dbReference>
<dbReference type="Pfam" id="PF00528">
    <property type="entry name" value="BPD_transp_1"/>
    <property type="match status" value="1"/>
</dbReference>
<dbReference type="GO" id="GO:0005886">
    <property type="term" value="C:plasma membrane"/>
    <property type="evidence" value="ECO:0007669"/>
    <property type="project" value="UniProtKB-SubCell"/>
</dbReference>
<dbReference type="KEGG" id="pswu:SY83_13345"/>
<feature type="domain" description="ABC transmembrane type-1" evidence="8">
    <location>
        <begin position="87"/>
        <end position="301"/>
    </location>
</feature>
<keyword evidence="5 7" id="KW-1133">Transmembrane helix</keyword>
<dbReference type="EMBL" id="CP011388">
    <property type="protein sequence ID" value="ANE48913.1"/>
    <property type="molecule type" value="Genomic_DNA"/>
</dbReference>
<feature type="transmembrane region" description="Helical" evidence="7">
    <location>
        <begin position="177"/>
        <end position="202"/>
    </location>
</feature>
<protein>
    <submittedName>
        <fullName evidence="9">Sugar ABC transporter permease</fullName>
    </submittedName>
</protein>
<evidence type="ECO:0000256" key="4">
    <source>
        <dbReference type="ARBA" id="ARBA00022692"/>
    </source>
</evidence>
<evidence type="ECO:0000256" key="5">
    <source>
        <dbReference type="ARBA" id="ARBA00022989"/>
    </source>
</evidence>
<evidence type="ECO:0000256" key="6">
    <source>
        <dbReference type="ARBA" id="ARBA00023136"/>
    </source>
</evidence>
<feature type="transmembrane region" description="Helical" evidence="7">
    <location>
        <begin position="92"/>
        <end position="115"/>
    </location>
</feature>
<evidence type="ECO:0000259" key="8">
    <source>
        <dbReference type="PROSITE" id="PS50928"/>
    </source>
</evidence>
<evidence type="ECO:0000256" key="2">
    <source>
        <dbReference type="ARBA" id="ARBA00022448"/>
    </source>
</evidence>
<dbReference type="GO" id="GO:0055085">
    <property type="term" value="P:transmembrane transport"/>
    <property type="evidence" value="ECO:0007669"/>
    <property type="project" value="InterPro"/>
</dbReference>
<feature type="transmembrane region" description="Helical" evidence="7">
    <location>
        <begin position="127"/>
        <end position="146"/>
    </location>
</feature>
<dbReference type="STRING" id="1178515.SY83_13345"/>
<feature type="transmembrane region" description="Helical" evidence="7">
    <location>
        <begin position="223"/>
        <end position="244"/>
    </location>
</feature>
<keyword evidence="10" id="KW-1185">Reference proteome</keyword>
<organism evidence="9 10">
    <name type="scientific">Paenibacillus swuensis</name>
    <dbReference type="NCBI Taxonomy" id="1178515"/>
    <lineage>
        <taxon>Bacteria</taxon>
        <taxon>Bacillati</taxon>
        <taxon>Bacillota</taxon>
        <taxon>Bacilli</taxon>
        <taxon>Bacillales</taxon>
        <taxon>Paenibacillaceae</taxon>
        <taxon>Paenibacillus</taxon>
    </lineage>
</organism>
<reference evidence="9 10" key="1">
    <citation type="submission" date="2015-01" db="EMBL/GenBank/DDBJ databases">
        <title>Paenibacillus swuensis/DY6/whole genome sequencing.</title>
        <authorList>
            <person name="Kim M.K."/>
            <person name="Srinivasan S."/>
            <person name="Lee J.-J."/>
        </authorList>
    </citation>
    <scope>NUCLEOTIDE SEQUENCE [LARGE SCALE GENOMIC DNA]</scope>
    <source>
        <strain evidence="9 10">DY6</strain>
    </source>
</reference>
<feature type="transmembrane region" description="Helical" evidence="7">
    <location>
        <begin position="280"/>
        <end position="305"/>
    </location>
</feature>
<keyword evidence="3" id="KW-1003">Cell membrane</keyword>
<evidence type="ECO:0000256" key="1">
    <source>
        <dbReference type="ARBA" id="ARBA00004651"/>
    </source>
</evidence>
<comment type="subcellular location">
    <subcellularLocation>
        <location evidence="1 7">Cell membrane</location>
        <topology evidence="1 7">Multi-pass membrane protein</topology>
    </subcellularLocation>
</comment>
<proteinExistence type="inferred from homology"/>
<dbReference type="InterPro" id="IPR035906">
    <property type="entry name" value="MetI-like_sf"/>
</dbReference>
<gene>
    <name evidence="9" type="ORF">SY83_13345</name>
</gene>
<dbReference type="PANTHER" id="PTHR43227">
    <property type="entry name" value="BLL4140 PROTEIN"/>
    <property type="match status" value="1"/>
</dbReference>
<dbReference type="SUPFAM" id="SSF161098">
    <property type="entry name" value="MetI-like"/>
    <property type="match status" value="1"/>
</dbReference>
<evidence type="ECO:0000256" key="3">
    <source>
        <dbReference type="ARBA" id="ARBA00022475"/>
    </source>
</evidence>
<evidence type="ECO:0000313" key="9">
    <source>
        <dbReference type="EMBL" id="ANE48913.1"/>
    </source>
</evidence>
<sequence length="314" mass="35384">MEQTRLSSNKKTGRLESRTWKLMLRNWQLYVLVLPAVIYLIVFQYAPLYGLQIAFKQYSATKGIWASPWVGFDQFERFFQSASFVTTLTNTLYLSVYELILFPIPIVLALLMNHLVGPYKSVVQTILYWPHFISTVVLVGMLSLFLNPRSGLVNHFLGSAGLPSVHFMAEPGWFSSIFVWSGVWQNAGWGTIIYLAALTAIHPELHEAAIMDGANKLDRIRHIDLPGIMPTVIIMLLLAFGSFMTVGFEKAYLMQNPQNAPASEIIQTYVYKSGLLGAQFSYSSAVGLFNNAVNFLILVVMNGILKKLKQTTLW</sequence>
<dbReference type="PATRIC" id="fig|1178515.4.peg.2675"/>
<accession>A0A172TQ71</accession>
<dbReference type="PROSITE" id="PS50928">
    <property type="entry name" value="ABC_TM1"/>
    <property type="match status" value="1"/>
</dbReference>
<name>A0A172TQ71_9BACL</name>
<dbReference type="PANTHER" id="PTHR43227:SF11">
    <property type="entry name" value="BLL4140 PROTEIN"/>
    <property type="match status" value="1"/>
</dbReference>
<evidence type="ECO:0000256" key="7">
    <source>
        <dbReference type="RuleBase" id="RU363032"/>
    </source>
</evidence>
<dbReference type="Proteomes" id="UP000076927">
    <property type="component" value="Chromosome"/>
</dbReference>
<comment type="similarity">
    <text evidence="7">Belongs to the binding-protein-dependent transport system permease family.</text>
</comment>
<keyword evidence="4 7" id="KW-0812">Transmembrane</keyword>
<keyword evidence="6 7" id="KW-0472">Membrane</keyword>
<dbReference type="AlphaFoldDB" id="A0A172TQ71"/>
<dbReference type="InterPro" id="IPR050809">
    <property type="entry name" value="UgpAE/MalFG_permease"/>
</dbReference>
<dbReference type="InterPro" id="IPR000515">
    <property type="entry name" value="MetI-like"/>
</dbReference>
<dbReference type="Gene3D" id="1.10.3720.10">
    <property type="entry name" value="MetI-like"/>
    <property type="match status" value="1"/>
</dbReference>
<keyword evidence="2 7" id="KW-0813">Transport</keyword>